<dbReference type="AlphaFoldDB" id="B1YAZ9"/>
<dbReference type="Proteomes" id="UP000001694">
    <property type="component" value="Chromosome"/>
</dbReference>
<dbReference type="OrthoDB" id="26579at2157"/>
<protein>
    <submittedName>
        <fullName evidence="1">Uncharacterized protein</fullName>
    </submittedName>
</protein>
<reference evidence="1" key="1">
    <citation type="submission" date="2008-03" db="EMBL/GenBank/DDBJ databases">
        <title>Complete sequence of Thermoproteus neutrophilus V24Sta.</title>
        <authorList>
            <consortium name="US DOE Joint Genome Institute"/>
            <person name="Copeland A."/>
            <person name="Lucas S."/>
            <person name="Lapidus A."/>
            <person name="Glavina del Rio T."/>
            <person name="Dalin E."/>
            <person name="Tice H."/>
            <person name="Bruce D."/>
            <person name="Goodwin L."/>
            <person name="Pitluck S."/>
            <person name="Sims D."/>
            <person name="Brettin T."/>
            <person name="Detter J.C."/>
            <person name="Han C."/>
            <person name="Kuske C.R."/>
            <person name="Schmutz J."/>
            <person name="Larimer F."/>
            <person name="Land M."/>
            <person name="Hauser L."/>
            <person name="Kyrpides N."/>
            <person name="Mikhailova N."/>
            <person name="Biddle J.F."/>
            <person name="Zhang Z."/>
            <person name="Fitz-Gibbon S.T."/>
            <person name="Lowe T.M."/>
            <person name="Saltikov C."/>
            <person name="House C.H."/>
            <person name="Richardson P."/>
        </authorList>
    </citation>
    <scope>NUCLEOTIDE SEQUENCE [LARGE SCALE GENOMIC DNA]</scope>
    <source>
        <strain evidence="1">V24Sta</strain>
    </source>
</reference>
<dbReference type="HOGENOM" id="CLU_2299452_0_0_2"/>
<organism evidence="1 2">
    <name type="scientific">Pyrobaculum neutrophilum (strain DSM 2338 / JCM 9278 / NBRC 100436 / V24Sta)</name>
    <name type="common">Thermoproteus neutrophilus</name>
    <dbReference type="NCBI Taxonomy" id="444157"/>
    <lineage>
        <taxon>Archaea</taxon>
        <taxon>Thermoproteota</taxon>
        <taxon>Thermoprotei</taxon>
        <taxon>Thermoproteales</taxon>
        <taxon>Thermoproteaceae</taxon>
        <taxon>Pyrobaculum</taxon>
    </lineage>
</organism>
<dbReference type="STRING" id="444157.Tneu_1781"/>
<dbReference type="RefSeq" id="WP_012351118.1">
    <property type="nucleotide sequence ID" value="NC_010525.1"/>
</dbReference>
<dbReference type="EMBL" id="CP001014">
    <property type="protein sequence ID" value="ACB40699.1"/>
    <property type="molecule type" value="Genomic_DNA"/>
</dbReference>
<evidence type="ECO:0000313" key="2">
    <source>
        <dbReference type="Proteomes" id="UP000001694"/>
    </source>
</evidence>
<keyword evidence="2" id="KW-1185">Reference proteome</keyword>
<evidence type="ECO:0000313" key="1">
    <source>
        <dbReference type="EMBL" id="ACB40699.1"/>
    </source>
</evidence>
<proteinExistence type="predicted"/>
<sequence length="100" mass="11466">MQKIIRGKTYIFEGELPEEAATLLEKWGKLAKKGEIAVYSIESGEIRVRKVAEGPTYSARRIHVQPTCGCVLELEELRDFEQMRVSYRVVAKKLCKEHQA</sequence>
<dbReference type="eggNOG" id="arCOG05642">
    <property type="taxonomic scope" value="Archaea"/>
</dbReference>
<dbReference type="KEGG" id="tne:Tneu_1781"/>
<name>B1YAZ9_PYRNV</name>
<gene>
    <name evidence="1" type="ordered locus">Tneu_1781</name>
</gene>
<dbReference type="GeneID" id="6165424"/>
<accession>B1YAZ9</accession>